<feature type="domain" description="Plastocyanin-like" evidence="6">
    <location>
        <begin position="283"/>
        <end position="437"/>
    </location>
</feature>
<dbReference type="AlphaFoldDB" id="A0AAV9PNH7"/>
<dbReference type="InterPro" id="IPR001117">
    <property type="entry name" value="Cu-oxidase_2nd"/>
</dbReference>
<dbReference type="GO" id="GO:0005507">
    <property type="term" value="F:copper ion binding"/>
    <property type="evidence" value="ECO:0007669"/>
    <property type="project" value="InterPro"/>
</dbReference>
<dbReference type="Pfam" id="PF07731">
    <property type="entry name" value="Cu-oxidase_2"/>
    <property type="match status" value="1"/>
</dbReference>
<feature type="region of interest" description="Disordered" evidence="5">
    <location>
        <begin position="33"/>
        <end position="97"/>
    </location>
</feature>
<keyword evidence="3" id="KW-0560">Oxidoreductase</keyword>
<comment type="caution">
    <text evidence="9">The sequence shown here is derived from an EMBL/GenBank/DDBJ whole genome shotgun (WGS) entry which is preliminary data.</text>
</comment>
<dbReference type="InterPro" id="IPR002355">
    <property type="entry name" value="Cu_oxidase_Cu_BS"/>
</dbReference>
<dbReference type="GeneID" id="89921769"/>
<dbReference type="InterPro" id="IPR011707">
    <property type="entry name" value="Cu-oxidase-like_N"/>
</dbReference>
<dbReference type="InterPro" id="IPR011706">
    <property type="entry name" value="Cu-oxidase_C"/>
</dbReference>
<dbReference type="InterPro" id="IPR033138">
    <property type="entry name" value="Cu_oxidase_CS"/>
</dbReference>
<gene>
    <name evidence="9" type="ORF">LTR77_000419</name>
</gene>
<dbReference type="InterPro" id="IPR008972">
    <property type="entry name" value="Cupredoxin"/>
</dbReference>
<dbReference type="CDD" id="cd13880">
    <property type="entry name" value="CuRO_2_MaLCC_like"/>
    <property type="match status" value="1"/>
</dbReference>
<evidence type="ECO:0000256" key="5">
    <source>
        <dbReference type="SAM" id="MobiDB-lite"/>
    </source>
</evidence>
<feature type="domain" description="Plastocyanin-like" evidence="8">
    <location>
        <begin position="156"/>
        <end position="272"/>
    </location>
</feature>
<dbReference type="GO" id="GO:0016491">
    <property type="term" value="F:oxidoreductase activity"/>
    <property type="evidence" value="ECO:0007669"/>
    <property type="project" value="UniProtKB-KW"/>
</dbReference>
<evidence type="ECO:0000259" key="8">
    <source>
        <dbReference type="Pfam" id="PF07732"/>
    </source>
</evidence>
<evidence type="ECO:0000313" key="9">
    <source>
        <dbReference type="EMBL" id="KAK5175281.1"/>
    </source>
</evidence>
<keyword evidence="2" id="KW-0479">Metal-binding</keyword>
<dbReference type="EMBL" id="JAVRRT010000001">
    <property type="protein sequence ID" value="KAK5175281.1"/>
    <property type="molecule type" value="Genomic_DNA"/>
</dbReference>
<accession>A0AAV9PNH7</accession>
<sequence>MGRGTVTRQRLLCFITIPKHFLAQFNGRGVSRYVDAGPERDGRKARRQTWAEGLSEGAESDTATPTATSSPTAPHSSAAIPTYSQPPSSALTNEEQVGDSCLGTLRQPTFPRWLDGSDGQPYSNAPWGDRTTLNSDATIEADVPTTNVTRKYDFTVHRSRLSPDGVLRDVILVNDQFPGPAIEANWGDWIEVTVHNDISLPEEGHAMHWHGMLQRGSQWEDGVPSVSQCPIAPGHSYSYRFRAEVYGTSFWHAHYSAQYTAGVVGPMVVYGPSESEYDVDLGPVMLSDWNHIPYFSMVDNVVSAGGLADGSIPPLSDSGLINGRGQFDCSQPSYSNSTDWLGSNLSSNLTWTCVDGAERSKFQFQSGKTHRLRLMNTGADGVQKFSIDGHTMTVIATDYVPIVPYTTDIVTLGVGQRTDVLVTADQDSASAWWMRTTLPGQASCGGLGTPSPTNGSYPQVLAAIYYDSADTTLEPLSSSNITDISCSNQPLDITQPAYPIAPSPNAYYQEVIIGITLNETGSFNFLINNQTFRANFNEPLLYQAAAGNTSFPEEPQWNVYDFGSNASIVLNVTNETPFYHPFHLHGHTFFVLHVGEGTGPPLTGGPPPGVTGPPTGAPPAGGGPPFPAATTWDGSIINPTNPMRRDVQIIPAGGYAAIQFEATPGVWPFHCHSAWHLSGGLGMNLITRASEIDGIPDGTRGGTCKGWDEYSAGVVVDQIDSGS</sequence>
<reference evidence="9 10" key="1">
    <citation type="submission" date="2023-08" db="EMBL/GenBank/DDBJ databases">
        <title>Black Yeasts Isolated from many extreme environments.</title>
        <authorList>
            <person name="Coleine C."/>
            <person name="Stajich J.E."/>
            <person name="Selbmann L."/>
        </authorList>
    </citation>
    <scope>NUCLEOTIDE SEQUENCE [LARGE SCALE GENOMIC DNA]</scope>
    <source>
        <strain evidence="9 10">CCFEE 5935</strain>
    </source>
</reference>
<keyword evidence="10" id="KW-1185">Reference proteome</keyword>
<evidence type="ECO:0000256" key="1">
    <source>
        <dbReference type="ARBA" id="ARBA00010609"/>
    </source>
</evidence>
<keyword evidence="4" id="KW-0186">Copper</keyword>
<dbReference type="Gene3D" id="2.60.40.420">
    <property type="entry name" value="Cupredoxins - blue copper proteins"/>
    <property type="match status" value="3"/>
</dbReference>
<organism evidence="9 10">
    <name type="scientific">Saxophila tyrrhenica</name>
    <dbReference type="NCBI Taxonomy" id="1690608"/>
    <lineage>
        <taxon>Eukaryota</taxon>
        <taxon>Fungi</taxon>
        <taxon>Dikarya</taxon>
        <taxon>Ascomycota</taxon>
        <taxon>Pezizomycotina</taxon>
        <taxon>Dothideomycetes</taxon>
        <taxon>Dothideomycetidae</taxon>
        <taxon>Mycosphaerellales</taxon>
        <taxon>Extremaceae</taxon>
        <taxon>Saxophila</taxon>
    </lineage>
</organism>
<dbReference type="SUPFAM" id="SSF49503">
    <property type="entry name" value="Cupredoxins"/>
    <property type="match status" value="3"/>
</dbReference>
<evidence type="ECO:0000313" key="10">
    <source>
        <dbReference type="Proteomes" id="UP001337655"/>
    </source>
</evidence>
<evidence type="ECO:0008006" key="11">
    <source>
        <dbReference type="Google" id="ProtNLM"/>
    </source>
</evidence>
<feature type="domain" description="Plastocyanin-like" evidence="7">
    <location>
        <begin position="538"/>
        <end position="688"/>
    </location>
</feature>
<dbReference type="PANTHER" id="PTHR11709:SF145">
    <property type="entry name" value="LCC1"/>
    <property type="match status" value="1"/>
</dbReference>
<dbReference type="PANTHER" id="PTHR11709">
    <property type="entry name" value="MULTI-COPPER OXIDASE"/>
    <property type="match status" value="1"/>
</dbReference>
<dbReference type="FunFam" id="2.60.40.420:FF:000021">
    <property type="entry name" value="Extracellular dihydrogeodin oxidase/laccase"/>
    <property type="match status" value="1"/>
</dbReference>
<feature type="compositionally biased region" description="Pro residues" evidence="5">
    <location>
        <begin position="603"/>
        <end position="622"/>
    </location>
</feature>
<feature type="region of interest" description="Disordered" evidence="5">
    <location>
        <begin position="600"/>
        <end position="622"/>
    </location>
</feature>
<dbReference type="Proteomes" id="UP001337655">
    <property type="component" value="Unassembled WGS sequence"/>
</dbReference>
<evidence type="ECO:0000259" key="7">
    <source>
        <dbReference type="Pfam" id="PF07731"/>
    </source>
</evidence>
<dbReference type="InterPro" id="IPR045087">
    <property type="entry name" value="Cu-oxidase_fam"/>
</dbReference>
<evidence type="ECO:0000256" key="3">
    <source>
        <dbReference type="ARBA" id="ARBA00023002"/>
    </source>
</evidence>
<dbReference type="Pfam" id="PF00394">
    <property type="entry name" value="Cu-oxidase"/>
    <property type="match status" value="1"/>
</dbReference>
<comment type="similarity">
    <text evidence="1">Belongs to the multicopper oxidase family.</text>
</comment>
<dbReference type="RefSeq" id="XP_064663919.1">
    <property type="nucleotide sequence ID" value="XM_064797685.1"/>
</dbReference>
<proteinExistence type="inferred from homology"/>
<dbReference type="PROSITE" id="PS00080">
    <property type="entry name" value="MULTICOPPER_OXIDASE2"/>
    <property type="match status" value="1"/>
</dbReference>
<dbReference type="PROSITE" id="PS00079">
    <property type="entry name" value="MULTICOPPER_OXIDASE1"/>
    <property type="match status" value="1"/>
</dbReference>
<protein>
    <recommendedName>
        <fullName evidence="11">Laccase</fullName>
    </recommendedName>
</protein>
<name>A0AAV9PNH7_9PEZI</name>
<evidence type="ECO:0000256" key="4">
    <source>
        <dbReference type="ARBA" id="ARBA00023008"/>
    </source>
</evidence>
<dbReference type="CDD" id="cd13854">
    <property type="entry name" value="CuRO_1_MaLCC_like"/>
    <property type="match status" value="1"/>
</dbReference>
<feature type="compositionally biased region" description="Polar residues" evidence="5">
    <location>
        <begin position="83"/>
        <end position="95"/>
    </location>
</feature>
<evidence type="ECO:0000256" key="2">
    <source>
        <dbReference type="ARBA" id="ARBA00022723"/>
    </source>
</evidence>
<dbReference type="Pfam" id="PF07732">
    <property type="entry name" value="Cu-oxidase_3"/>
    <property type="match status" value="1"/>
</dbReference>
<evidence type="ECO:0000259" key="6">
    <source>
        <dbReference type="Pfam" id="PF00394"/>
    </source>
</evidence>
<feature type="compositionally biased region" description="Low complexity" evidence="5">
    <location>
        <begin position="60"/>
        <end position="82"/>
    </location>
</feature>
<dbReference type="CDD" id="cd13901">
    <property type="entry name" value="CuRO_3_MaLCC_like"/>
    <property type="match status" value="1"/>
</dbReference>